<organism evidence="1">
    <name type="scientific">Cupriavidus taiwanensis</name>
    <dbReference type="NCBI Taxonomy" id="164546"/>
    <lineage>
        <taxon>Bacteria</taxon>
        <taxon>Pseudomonadati</taxon>
        <taxon>Pseudomonadota</taxon>
        <taxon>Betaproteobacteria</taxon>
        <taxon>Burkholderiales</taxon>
        <taxon>Burkholderiaceae</taxon>
        <taxon>Cupriavidus</taxon>
    </lineage>
</organism>
<reference evidence="1" key="1">
    <citation type="submission" date="2018-01" db="EMBL/GenBank/DDBJ databases">
        <authorList>
            <person name="Clerissi C."/>
        </authorList>
    </citation>
    <scope>NUCLEOTIDE SEQUENCE</scope>
    <source>
        <strain evidence="1">Cupriavidus taiwanensis STM 3521</strain>
    </source>
</reference>
<dbReference type="AlphaFoldDB" id="A0A375C783"/>
<sequence length="23" mass="2511">MANVSLLTHSGYNSDVITNHSYS</sequence>
<protein>
    <submittedName>
        <fullName evidence="1">Uncharacterized protein</fullName>
    </submittedName>
</protein>
<evidence type="ECO:0000313" key="1">
    <source>
        <dbReference type="EMBL" id="SOY63993.1"/>
    </source>
</evidence>
<accession>A0A375C783</accession>
<name>A0A375C783_9BURK</name>
<gene>
    <name evidence="1" type="ORF">CBM2589_A70166</name>
</gene>
<proteinExistence type="predicted"/>
<comment type="caution">
    <text evidence="1">The sequence shown here is derived from an EMBL/GenBank/DDBJ whole genome shotgun (WGS) entry which is preliminary data.</text>
</comment>
<dbReference type="EMBL" id="OFSP01000037">
    <property type="protein sequence ID" value="SOY63993.1"/>
    <property type="molecule type" value="Genomic_DNA"/>
</dbReference>
<dbReference type="Proteomes" id="UP000256297">
    <property type="component" value="Chromosome CBM2589_a"/>
</dbReference>